<dbReference type="Proteomes" id="UP000827976">
    <property type="component" value="Chromosome 16"/>
</dbReference>
<reference evidence="2" key="1">
    <citation type="journal article" date="2022" name="Nat. Commun.">
        <title>Chromosome evolution and the genetic basis of agronomically important traits in greater yam.</title>
        <authorList>
            <person name="Bredeson J.V."/>
            <person name="Lyons J.B."/>
            <person name="Oniyinde I.O."/>
            <person name="Okereke N.R."/>
            <person name="Kolade O."/>
            <person name="Nnabue I."/>
            <person name="Nwadili C.O."/>
            <person name="Hribova E."/>
            <person name="Parker M."/>
            <person name="Nwogha J."/>
            <person name="Shu S."/>
            <person name="Carlson J."/>
            <person name="Kariba R."/>
            <person name="Muthemba S."/>
            <person name="Knop K."/>
            <person name="Barton G.J."/>
            <person name="Sherwood A.V."/>
            <person name="Lopez-Montes A."/>
            <person name="Asiedu R."/>
            <person name="Jamnadass R."/>
            <person name="Muchugi A."/>
            <person name="Goodstein D."/>
            <person name="Egesi C.N."/>
            <person name="Featherston J."/>
            <person name="Asfaw A."/>
            <person name="Simpson G.G."/>
            <person name="Dolezel J."/>
            <person name="Hendre P.S."/>
            <person name="Van Deynze A."/>
            <person name="Kumar P.L."/>
            <person name="Obidiegwu J.E."/>
            <person name="Bhattacharjee R."/>
            <person name="Rokhsar D.S."/>
        </authorList>
    </citation>
    <scope>NUCLEOTIDE SEQUENCE [LARGE SCALE GENOMIC DNA]</scope>
    <source>
        <strain evidence="2">cv. TDa95/00328</strain>
    </source>
</reference>
<comment type="caution">
    <text evidence="1">The sequence shown here is derived from an EMBL/GenBank/DDBJ whole genome shotgun (WGS) entry which is preliminary data.</text>
</comment>
<evidence type="ECO:0000313" key="1">
    <source>
        <dbReference type="EMBL" id="KAH7659191.1"/>
    </source>
</evidence>
<sequence>MKPYPMISITLFSLILLILPVHLAGAPVSIRETCKAAKKVVSNIDYNFCVSTLNQSSTTAASDTRVFANISVTAAASHVHNVSTIIQDLLRRSPDPDISPNLKYCNDSYYHVTSSLDKALEAINEKNDDVAKSSLSEGLNGVISCETEFEMAGKPSPLMELDVISVELVTLTYGILEVAEKNK</sequence>
<evidence type="ECO:0000313" key="2">
    <source>
        <dbReference type="Proteomes" id="UP000827976"/>
    </source>
</evidence>
<dbReference type="EMBL" id="CM037026">
    <property type="protein sequence ID" value="KAH7659191.1"/>
    <property type="molecule type" value="Genomic_DNA"/>
</dbReference>
<organism evidence="1 2">
    <name type="scientific">Dioscorea alata</name>
    <name type="common">Purple yam</name>
    <dbReference type="NCBI Taxonomy" id="55571"/>
    <lineage>
        <taxon>Eukaryota</taxon>
        <taxon>Viridiplantae</taxon>
        <taxon>Streptophyta</taxon>
        <taxon>Embryophyta</taxon>
        <taxon>Tracheophyta</taxon>
        <taxon>Spermatophyta</taxon>
        <taxon>Magnoliopsida</taxon>
        <taxon>Liliopsida</taxon>
        <taxon>Dioscoreales</taxon>
        <taxon>Dioscoreaceae</taxon>
        <taxon>Dioscorea</taxon>
    </lineage>
</organism>
<name>A0ACB7UFU7_DIOAL</name>
<gene>
    <name evidence="1" type="ORF">IHE45_16G016300</name>
</gene>
<accession>A0ACB7UFU7</accession>
<proteinExistence type="predicted"/>
<keyword evidence="2" id="KW-1185">Reference proteome</keyword>
<protein>
    <submittedName>
        <fullName evidence="1">Plant invertase/pectin methylesterase inhibitor protein</fullName>
    </submittedName>
</protein>